<name>A0A367RXH5_9NOSO</name>
<keyword evidence="1" id="KW-0472">Membrane</keyword>
<feature type="transmembrane region" description="Helical" evidence="1">
    <location>
        <begin position="118"/>
        <end position="139"/>
    </location>
</feature>
<feature type="transmembrane region" description="Helical" evidence="1">
    <location>
        <begin position="62"/>
        <end position="81"/>
    </location>
</feature>
<comment type="caution">
    <text evidence="2">The sequence shown here is derived from an EMBL/GenBank/DDBJ whole genome shotgun (WGS) entry which is preliminary data.</text>
</comment>
<feature type="transmembrane region" description="Helical" evidence="1">
    <location>
        <begin position="219"/>
        <end position="240"/>
    </location>
</feature>
<proteinExistence type="predicted"/>
<feature type="transmembrane region" description="Helical" evidence="1">
    <location>
        <begin position="6"/>
        <end position="27"/>
    </location>
</feature>
<dbReference type="GO" id="GO:0004143">
    <property type="term" value="F:ATP-dependent diacylglycerol kinase activity"/>
    <property type="evidence" value="ECO:0007669"/>
    <property type="project" value="InterPro"/>
</dbReference>
<evidence type="ECO:0000256" key="1">
    <source>
        <dbReference type="SAM" id="Phobius"/>
    </source>
</evidence>
<sequence length="242" mass="26103">MTNSNFIGLAASYTYAISLLILGEGLRRLFGVKPELTRKVIHIGAGMWVFGILLLFKHWEIGILPFATFIGLNYLFYRYRVISAMDTEDSSPGTVYFAISVTLLFGLLWRPNSPVDNAPIAVAGVMAMTWGDALAALIGRRFGQHKYQVGNSVRSWEGSVVMFLTSTVAIFLVLLLLPSSLLSPLSVSIGAGRAFLTALVSATFATLVEAVSPHGTDNLSVPLVAAGVAWIVMQGLSLVISY</sequence>
<keyword evidence="1" id="KW-0812">Transmembrane</keyword>
<dbReference type="GO" id="GO:0016779">
    <property type="term" value="F:nucleotidyltransferase activity"/>
    <property type="evidence" value="ECO:0007669"/>
    <property type="project" value="UniProtKB-KW"/>
</dbReference>
<feature type="transmembrane region" description="Helical" evidence="1">
    <location>
        <begin position="160"/>
        <end position="181"/>
    </location>
</feature>
<dbReference type="AlphaFoldDB" id="A0A367RXH5"/>
<organism evidence="2 3">
    <name type="scientific">Nostoc minutum NIES-26</name>
    <dbReference type="NCBI Taxonomy" id="1844469"/>
    <lineage>
        <taxon>Bacteria</taxon>
        <taxon>Bacillati</taxon>
        <taxon>Cyanobacteriota</taxon>
        <taxon>Cyanophyceae</taxon>
        <taxon>Nostocales</taxon>
        <taxon>Nostocaceae</taxon>
        <taxon>Nostoc</taxon>
    </lineage>
</organism>
<feature type="transmembrane region" description="Helical" evidence="1">
    <location>
        <begin position="187"/>
        <end position="207"/>
    </location>
</feature>
<keyword evidence="2" id="KW-0808">Transferase</keyword>
<feature type="transmembrane region" description="Helical" evidence="1">
    <location>
        <begin position="39"/>
        <end position="56"/>
    </location>
</feature>
<dbReference type="Proteomes" id="UP000252107">
    <property type="component" value="Unassembled WGS sequence"/>
</dbReference>
<keyword evidence="1" id="KW-1133">Transmembrane helix</keyword>
<keyword evidence="3" id="KW-1185">Reference proteome</keyword>
<feature type="transmembrane region" description="Helical" evidence="1">
    <location>
        <begin position="93"/>
        <end position="112"/>
    </location>
</feature>
<dbReference type="InterPro" id="IPR037997">
    <property type="entry name" value="Dgk1-like"/>
</dbReference>
<gene>
    <name evidence="2" type="ORF">A6770_09675</name>
</gene>
<reference evidence="2" key="1">
    <citation type="submission" date="2016-04" db="EMBL/GenBank/DDBJ databases">
        <authorList>
            <person name="Tabuchi Yagui T.R."/>
        </authorList>
    </citation>
    <scope>NUCLEOTIDE SEQUENCE [LARGE SCALE GENOMIC DNA]</scope>
    <source>
        <strain evidence="2">NIES-26</strain>
    </source>
</reference>
<dbReference type="PANTHER" id="PTHR31303:SF1">
    <property type="entry name" value="CTP-DEPENDENT DIACYLGLYCEROL KINASE 1"/>
    <property type="match status" value="1"/>
</dbReference>
<evidence type="ECO:0000313" key="2">
    <source>
        <dbReference type="EMBL" id="RCJ40679.1"/>
    </source>
</evidence>
<keyword evidence="2" id="KW-0548">Nucleotidyltransferase</keyword>
<evidence type="ECO:0000313" key="3">
    <source>
        <dbReference type="Proteomes" id="UP000252107"/>
    </source>
</evidence>
<dbReference type="EMBL" id="LXQD01000043">
    <property type="protein sequence ID" value="RCJ40679.1"/>
    <property type="molecule type" value="Genomic_DNA"/>
</dbReference>
<accession>A0A367RXH5</accession>
<protein>
    <submittedName>
        <fullName evidence="2">Phosphatidate cytidylyltransferase</fullName>
    </submittedName>
</protein>
<dbReference type="PANTHER" id="PTHR31303">
    <property type="entry name" value="CTP-DEPENDENT DIACYLGLYCEROL KINASE 1"/>
    <property type="match status" value="1"/>
</dbReference>